<name>A0A1F2PJW6_9FIRM</name>
<keyword evidence="3 8" id="KW-0812">Transmembrane</keyword>
<keyword evidence="5 8" id="KW-0249">Electron transport</keyword>
<dbReference type="PANTHER" id="PTHR30335">
    <property type="entry name" value="INTEGRAL MEMBRANE PROTEIN OF SOXR-REDUCING COMPLEX"/>
    <property type="match status" value="1"/>
</dbReference>
<evidence type="ECO:0000256" key="8">
    <source>
        <dbReference type="HAMAP-Rule" id="MF_00459"/>
    </source>
</evidence>
<dbReference type="RefSeq" id="WP_070370900.1">
    <property type="nucleotide sequence ID" value="NZ_CABIIK010000022.1"/>
</dbReference>
<evidence type="ECO:0000256" key="4">
    <source>
        <dbReference type="ARBA" id="ARBA00022967"/>
    </source>
</evidence>
<evidence type="ECO:0000256" key="7">
    <source>
        <dbReference type="ARBA" id="ARBA00023136"/>
    </source>
</evidence>
<evidence type="ECO:0000256" key="3">
    <source>
        <dbReference type="ARBA" id="ARBA00022692"/>
    </source>
</evidence>
<dbReference type="STRING" id="52694.ACWI_15920"/>
<accession>A0A1F2PJW6</accession>
<dbReference type="InterPro" id="IPR011293">
    <property type="entry name" value="Ion_transpt_RnfA/RsxA"/>
</dbReference>
<dbReference type="Proteomes" id="UP000176244">
    <property type="component" value="Unassembled WGS sequence"/>
</dbReference>
<dbReference type="EMBL" id="LKEU01000027">
    <property type="protein sequence ID" value="OFV71006.1"/>
    <property type="molecule type" value="Genomic_DNA"/>
</dbReference>
<evidence type="ECO:0000313" key="9">
    <source>
        <dbReference type="EMBL" id="OFV71006.1"/>
    </source>
</evidence>
<comment type="function">
    <text evidence="8">Part of a membrane-bound complex that couples electron transfer with translocation of ions across the membrane.</text>
</comment>
<dbReference type="Pfam" id="PF02508">
    <property type="entry name" value="Rnf-Nqr"/>
    <property type="match status" value="1"/>
</dbReference>
<organism evidence="9 10">
    <name type="scientific">Acetobacterium wieringae</name>
    <dbReference type="NCBI Taxonomy" id="52694"/>
    <lineage>
        <taxon>Bacteria</taxon>
        <taxon>Bacillati</taxon>
        <taxon>Bacillota</taxon>
        <taxon>Clostridia</taxon>
        <taxon>Eubacteriales</taxon>
        <taxon>Eubacteriaceae</taxon>
        <taxon>Acetobacterium</taxon>
    </lineage>
</organism>
<feature type="transmembrane region" description="Helical" evidence="8">
    <location>
        <begin position="133"/>
        <end position="153"/>
    </location>
</feature>
<dbReference type="PANTHER" id="PTHR30335:SF0">
    <property type="entry name" value="ION-TRANSLOCATING OXIDOREDUCTASE COMPLEX SUBUNIT A"/>
    <property type="match status" value="1"/>
</dbReference>
<keyword evidence="6 8" id="KW-1133">Transmembrane helix</keyword>
<protein>
    <recommendedName>
        <fullName evidence="8">Ion-translocating oxidoreductase complex subunit A</fullName>
        <ecNumber evidence="8">7.-.-.-</ecNumber>
    </recommendedName>
    <alternativeName>
        <fullName evidence="8">Rnf electron transport complex subunit A</fullName>
    </alternativeName>
</protein>
<proteinExistence type="inferred from homology"/>
<dbReference type="EC" id="7.-.-.-" evidence="8"/>
<feature type="transmembrane region" description="Helical" evidence="8">
    <location>
        <begin position="165"/>
        <end position="190"/>
    </location>
</feature>
<evidence type="ECO:0000313" key="10">
    <source>
        <dbReference type="Proteomes" id="UP000176244"/>
    </source>
</evidence>
<dbReference type="AlphaFoldDB" id="A0A1F2PJW6"/>
<feature type="transmembrane region" description="Helical" evidence="8">
    <location>
        <begin position="6"/>
        <end position="30"/>
    </location>
</feature>
<dbReference type="InterPro" id="IPR003667">
    <property type="entry name" value="NqrDE/RnfAE"/>
</dbReference>
<dbReference type="NCBIfam" id="TIGR01943">
    <property type="entry name" value="rnfA"/>
    <property type="match status" value="1"/>
</dbReference>
<evidence type="ECO:0000256" key="2">
    <source>
        <dbReference type="ARBA" id="ARBA00022448"/>
    </source>
</evidence>
<evidence type="ECO:0000256" key="5">
    <source>
        <dbReference type="ARBA" id="ARBA00022982"/>
    </source>
</evidence>
<dbReference type="PIRSF" id="PIRSF006102">
    <property type="entry name" value="NQR_DE"/>
    <property type="match status" value="1"/>
</dbReference>
<reference evidence="9 10" key="1">
    <citation type="submission" date="2015-09" db="EMBL/GenBank/DDBJ databases">
        <title>Genome sequence of Acetobacterium wieringae DSM 1911.</title>
        <authorList>
            <person name="Poehlein A."/>
            <person name="Bengelsdorf F.R."/>
            <person name="Schiel-Bengelsdorf B."/>
            <person name="Duerre P."/>
            <person name="Daniel R."/>
        </authorList>
    </citation>
    <scope>NUCLEOTIDE SEQUENCE [LARGE SCALE GENOMIC DNA]</scope>
    <source>
        <strain evidence="9 10">DSM 1911</strain>
    </source>
</reference>
<dbReference type="InterPro" id="IPR050133">
    <property type="entry name" value="NqrDE/RnfAE_oxidrdctase"/>
</dbReference>
<comment type="caution">
    <text evidence="9">The sequence shown here is derived from an EMBL/GenBank/DDBJ whole genome shotgun (WGS) entry which is preliminary data.</text>
</comment>
<evidence type="ECO:0000256" key="6">
    <source>
        <dbReference type="ARBA" id="ARBA00022989"/>
    </source>
</evidence>
<comment type="similarity">
    <text evidence="8">Belongs to the NqrDE/RnfAE family.</text>
</comment>
<comment type="subunit">
    <text evidence="8">The complex is composed of six subunits: RnfA, RnfB, RnfC, RnfD, RnfE and RnfG.</text>
</comment>
<keyword evidence="7 8" id="KW-0472">Membrane</keyword>
<gene>
    <name evidence="9" type="primary">rsxA_1</name>
    <name evidence="8" type="synonym">rnfA</name>
    <name evidence="9" type="ORF">ACWI_15920</name>
</gene>
<feature type="transmembrane region" description="Helical" evidence="8">
    <location>
        <begin position="68"/>
        <end position="87"/>
    </location>
</feature>
<dbReference type="GO" id="GO:0022900">
    <property type="term" value="P:electron transport chain"/>
    <property type="evidence" value="ECO:0007669"/>
    <property type="project" value="UniProtKB-UniRule"/>
</dbReference>
<dbReference type="HAMAP" id="MF_00459">
    <property type="entry name" value="RsxA_RnfA"/>
    <property type="match status" value="1"/>
</dbReference>
<keyword evidence="4 8" id="KW-1278">Translocase</keyword>
<feature type="transmembrane region" description="Helical" evidence="8">
    <location>
        <begin position="99"/>
        <end position="121"/>
    </location>
</feature>
<feature type="transmembrane region" description="Helical" evidence="8">
    <location>
        <begin position="42"/>
        <end position="62"/>
    </location>
</feature>
<comment type="subcellular location">
    <subcellularLocation>
        <location evidence="8">Cell membrane</location>
        <topology evidence="8">Multi-pass membrane protein</topology>
    </subcellularLocation>
    <subcellularLocation>
        <location evidence="1">Endomembrane system</location>
        <topology evidence="1">Multi-pass membrane protein</topology>
    </subcellularLocation>
</comment>
<keyword evidence="8" id="KW-1003">Cell membrane</keyword>
<keyword evidence="2 8" id="KW-0813">Transport</keyword>
<evidence type="ECO:0000256" key="1">
    <source>
        <dbReference type="ARBA" id="ARBA00004127"/>
    </source>
</evidence>
<sequence>MEYVTLFISAVIVNNFVLTKFLGLCIFFGVSKNLSASIGMGMAVTSVMTLSSMLAWVVYNFVLVPLNLTFMTTAVFVLLIASFVQLLEMVIKKQAPALYNMWGIYLLLIATNCVVLAVPLLNAESSFSFLKSVVYAVGSGLGFALAIILMASLREKLRLADVPKPLEGLGIAFILAGMLALAFTGFSGMITL</sequence>
<dbReference type="GO" id="GO:0005886">
    <property type="term" value="C:plasma membrane"/>
    <property type="evidence" value="ECO:0007669"/>
    <property type="project" value="UniProtKB-SubCell"/>
</dbReference>
<dbReference type="GO" id="GO:0012505">
    <property type="term" value="C:endomembrane system"/>
    <property type="evidence" value="ECO:0007669"/>
    <property type="project" value="UniProtKB-SubCell"/>
</dbReference>